<feature type="region of interest" description="Disordered" evidence="7">
    <location>
        <begin position="98"/>
        <end position="158"/>
    </location>
</feature>
<dbReference type="InterPro" id="IPR029060">
    <property type="entry name" value="PIN-like_dom_sf"/>
</dbReference>
<evidence type="ECO:0000256" key="2">
    <source>
        <dbReference type="ARBA" id="ARBA00022517"/>
    </source>
</evidence>
<evidence type="ECO:0000259" key="8">
    <source>
        <dbReference type="Pfam" id="PF24779"/>
    </source>
</evidence>
<evidence type="ECO:0000256" key="1">
    <source>
        <dbReference type="ARBA" id="ARBA00004604"/>
    </source>
</evidence>
<dbReference type="InterPro" id="IPR057776">
    <property type="entry name" value="UTP23_sensor"/>
</dbReference>
<dbReference type="Proteomes" id="UP001165090">
    <property type="component" value="Unassembled WGS sequence"/>
</dbReference>
<evidence type="ECO:0000256" key="5">
    <source>
        <dbReference type="ARBA" id="ARBA00037300"/>
    </source>
</evidence>
<dbReference type="SUPFAM" id="SSF88723">
    <property type="entry name" value="PIN domain-like"/>
    <property type="match status" value="1"/>
</dbReference>
<evidence type="ECO:0000256" key="6">
    <source>
        <dbReference type="ARBA" id="ARBA00038503"/>
    </source>
</evidence>
<evidence type="ECO:0000313" key="10">
    <source>
        <dbReference type="Proteomes" id="UP001165090"/>
    </source>
</evidence>
<keyword evidence="2" id="KW-0690">Ribosome biogenesis</keyword>
<proteinExistence type="inferred from homology"/>
<keyword evidence="4" id="KW-0539">Nucleus</keyword>
<sequence length="367" mass="39433">MRRKKHKQTRRATNYYRINYGFHEPYKVLLDGNFIHAMKAMNLSDLDVHLPRLLGATCKLYTTKCVTRELMSLGGKFSAAAAAARSLTLHKCGHEHCGGGGGAGGGGKKEAKSAPLGGEGQKRAEAHEEEGDRDPDRDKGAAVEAGKERGAALNGGDEPASAADCILSVIGRSNEQHWFVATQDALLRQKLGEIPGCPLVFATVNGVHLETPSEVTRQKAKEAEAATRCLATHERAAVPLLLGEEQLAALRKEERERQRRLVLQALGGKGGGGMPPATTSARFRRNRAKGPNPLANKKKIRKPPVQQQQQQQKRKAQDEAATAVDAVANGNGQGQQQVVASRRRKRLKQPQAGGGPQGPEGAELGKE</sequence>
<name>A0ABQ5SA84_9CHLO</name>
<comment type="caution">
    <text evidence="9">The sequence shown here is derived from an EMBL/GenBank/DDBJ whole genome shotgun (WGS) entry which is preliminary data.</text>
</comment>
<dbReference type="PANTHER" id="PTHR12416">
    <property type="entry name" value="RRNA-PROCESSING PROTEIN UTP23 HOMOLOG"/>
    <property type="match status" value="1"/>
</dbReference>
<accession>A0ABQ5SA84</accession>
<keyword evidence="3" id="KW-0698">rRNA processing</keyword>
<dbReference type="CDD" id="cd08553">
    <property type="entry name" value="PIN_Fcf1-like"/>
    <property type="match status" value="1"/>
</dbReference>
<keyword evidence="10" id="KW-1185">Reference proteome</keyword>
<comment type="function">
    <text evidence="5">Involved in rRNA-processing and ribosome biogenesis.</text>
</comment>
<evidence type="ECO:0000256" key="7">
    <source>
        <dbReference type="SAM" id="MobiDB-lite"/>
    </source>
</evidence>
<feature type="region of interest" description="Disordered" evidence="7">
    <location>
        <begin position="264"/>
        <end position="367"/>
    </location>
</feature>
<comment type="similarity">
    <text evidence="6">Belongs to the UTP23/FCF1 family. UTP23 subfamily.</text>
</comment>
<evidence type="ECO:0000256" key="3">
    <source>
        <dbReference type="ARBA" id="ARBA00022552"/>
    </source>
</evidence>
<feature type="compositionally biased region" description="Low complexity" evidence="7">
    <location>
        <begin position="326"/>
        <end position="340"/>
    </location>
</feature>
<gene>
    <name evidence="9" type="ORF">VaNZ11_010763</name>
</gene>
<dbReference type="InterPro" id="IPR006984">
    <property type="entry name" value="Fcf1/UTP23"/>
</dbReference>
<dbReference type="EMBL" id="BSDZ01000040">
    <property type="protein sequence ID" value="GLI66790.1"/>
    <property type="molecule type" value="Genomic_DNA"/>
</dbReference>
<protein>
    <recommendedName>
        <fullName evidence="8">UTP23 sensor motif region domain-containing protein</fullName>
    </recommendedName>
</protein>
<dbReference type="Pfam" id="PF24779">
    <property type="entry name" value="UTP23_sensor"/>
    <property type="match status" value="1"/>
</dbReference>
<evidence type="ECO:0000313" key="9">
    <source>
        <dbReference type="EMBL" id="GLI66790.1"/>
    </source>
</evidence>
<organism evidence="9 10">
    <name type="scientific">Volvox africanus</name>
    <dbReference type="NCBI Taxonomy" id="51714"/>
    <lineage>
        <taxon>Eukaryota</taxon>
        <taxon>Viridiplantae</taxon>
        <taxon>Chlorophyta</taxon>
        <taxon>core chlorophytes</taxon>
        <taxon>Chlorophyceae</taxon>
        <taxon>CS clade</taxon>
        <taxon>Chlamydomonadales</taxon>
        <taxon>Volvocaceae</taxon>
        <taxon>Volvox</taxon>
    </lineage>
</organism>
<feature type="domain" description="UTP23 sensor motif region" evidence="8">
    <location>
        <begin position="283"/>
        <end position="300"/>
    </location>
</feature>
<dbReference type="Pfam" id="PF04900">
    <property type="entry name" value="Fcf1"/>
    <property type="match status" value="2"/>
</dbReference>
<feature type="compositionally biased region" description="Basic and acidic residues" evidence="7">
    <location>
        <begin position="134"/>
        <end position="150"/>
    </location>
</feature>
<comment type="subcellular location">
    <subcellularLocation>
        <location evidence="1">Nucleus</location>
        <location evidence="1">Nucleolus</location>
    </subcellularLocation>
</comment>
<reference evidence="9 10" key="1">
    <citation type="journal article" date="2023" name="IScience">
        <title>Expanded male sex-determining region conserved during the evolution of homothallism in the green alga Volvox.</title>
        <authorList>
            <person name="Yamamoto K."/>
            <person name="Matsuzaki R."/>
            <person name="Mahakham W."/>
            <person name="Heman W."/>
            <person name="Sekimoto H."/>
            <person name="Kawachi M."/>
            <person name="Minakuchi Y."/>
            <person name="Toyoda A."/>
            <person name="Nozaki H."/>
        </authorList>
    </citation>
    <scope>NUCLEOTIDE SEQUENCE [LARGE SCALE GENOMIC DNA]</scope>
    <source>
        <strain evidence="9 10">NIES-4468</strain>
    </source>
</reference>
<evidence type="ECO:0000256" key="4">
    <source>
        <dbReference type="ARBA" id="ARBA00023242"/>
    </source>
</evidence>
<dbReference type="Gene3D" id="3.40.50.1010">
    <property type="entry name" value="5'-nuclease"/>
    <property type="match status" value="1"/>
</dbReference>